<sequence length="103" mass="11410">MGSSGYRSGDSSRFLTGCRLWQSVAGTGHMCLIHGPCVIRAWPLWLRRRQPGRLRPQSGPVTDGSPPPIQAPSRSRSRQRASLLEVLWHTEVPSALSSAWFKS</sequence>
<dbReference type="Proteomes" id="UP001066276">
    <property type="component" value="Chromosome 2_2"/>
</dbReference>
<evidence type="ECO:0000313" key="3">
    <source>
        <dbReference type="Proteomes" id="UP001066276"/>
    </source>
</evidence>
<proteinExistence type="predicted"/>
<name>A0AAV7V2F9_PLEWA</name>
<organism evidence="2 3">
    <name type="scientific">Pleurodeles waltl</name>
    <name type="common">Iberian ribbed newt</name>
    <dbReference type="NCBI Taxonomy" id="8319"/>
    <lineage>
        <taxon>Eukaryota</taxon>
        <taxon>Metazoa</taxon>
        <taxon>Chordata</taxon>
        <taxon>Craniata</taxon>
        <taxon>Vertebrata</taxon>
        <taxon>Euteleostomi</taxon>
        <taxon>Amphibia</taxon>
        <taxon>Batrachia</taxon>
        <taxon>Caudata</taxon>
        <taxon>Salamandroidea</taxon>
        <taxon>Salamandridae</taxon>
        <taxon>Pleurodelinae</taxon>
        <taxon>Pleurodeles</taxon>
    </lineage>
</organism>
<accession>A0AAV7V2F9</accession>
<keyword evidence="3" id="KW-1185">Reference proteome</keyword>
<comment type="caution">
    <text evidence="2">The sequence shown here is derived from an EMBL/GenBank/DDBJ whole genome shotgun (WGS) entry which is preliminary data.</text>
</comment>
<feature type="region of interest" description="Disordered" evidence="1">
    <location>
        <begin position="51"/>
        <end position="78"/>
    </location>
</feature>
<gene>
    <name evidence="2" type="ORF">NDU88_003433</name>
</gene>
<dbReference type="AlphaFoldDB" id="A0AAV7V2F9"/>
<reference evidence="2" key="1">
    <citation type="journal article" date="2022" name="bioRxiv">
        <title>Sequencing and chromosome-scale assembly of the giantPleurodeles waltlgenome.</title>
        <authorList>
            <person name="Brown T."/>
            <person name="Elewa A."/>
            <person name="Iarovenko S."/>
            <person name="Subramanian E."/>
            <person name="Araus A.J."/>
            <person name="Petzold A."/>
            <person name="Susuki M."/>
            <person name="Suzuki K.-i.T."/>
            <person name="Hayashi T."/>
            <person name="Toyoda A."/>
            <person name="Oliveira C."/>
            <person name="Osipova E."/>
            <person name="Leigh N.D."/>
            <person name="Simon A."/>
            <person name="Yun M.H."/>
        </authorList>
    </citation>
    <scope>NUCLEOTIDE SEQUENCE</scope>
    <source>
        <strain evidence="2">20211129_DDA</strain>
        <tissue evidence="2">Liver</tissue>
    </source>
</reference>
<evidence type="ECO:0000256" key="1">
    <source>
        <dbReference type="SAM" id="MobiDB-lite"/>
    </source>
</evidence>
<evidence type="ECO:0000313" key="2">
    <source>
        <dbReference type="EMBL" id="KAJ1194138.1"/>
    </source>
</evidence>
<dbReference type="EMBL" id="JANPWB010000004">
    <property type="protein sequence ID" value="KAJ1194138.1"/>
    <property type="molecule type" value="Genomic_DNA"/>
</dbReference>
<protein>
    <submittedName>
        <fullName evidence="2">Uncharacterized protein</fullName>
    </submittedName>
</protein>